<evidence type="ECO:0000256" key="1">
    <source>
        <dbReference type="SAM" id="MobiDB-lite"/>
    </source>
</evidence>
<proteinExistence type="predicted"/>
<organism evidence="2 3">
    <name type="scientific">Zea mays</name>
    <name type="common">Maize</name>
    <dbReference type="NCBI Taxonomy" id="4577"/>
    <lineage>
        <taxon>Eukaryota</taxon>
        <taxon>Viridiplantae</taxon>
        <taxon>Streptophyta</taxon>
        <taxon>Embryophyta</taxon>
        <taxon>Tracheophyta</taxon>
        <taxon>Spermatophyta</taxon>
        <taxon>Magnoliopsida</taxon>
        <taxon>Liliopsida</taxon>
        <taxon>Poales</taxon>
        <taxon>Poaceae</taxon>
        <taxon>PACMAD clade</taxon>
        <taxon>Panicoideae</taxon>
        <taxon>Andropogonodae</taxon>
        <taxon>Andropogoneae</taxon>
        <taxon>Tripsacinae</taxon>
        <taxon>Zea</taxon>
    </lineage>
</organism>
<sequence>MAKVTDKKKTNKKSLGTIYEEGSPEPANGDDDGALALSETGLGLSLNTDGVLKAWCGRGSAFADGNGPDLPLSPTHVVGAATSQRMSVAIPLEQSITPVLQDFMNLNIFYLPVYYYGGEELMVISLVIDSHVHETT</sequence>
<dbReference type="EnsemblPlants" id="Zm00001eb278720_T001">
    <property type="protein sequence ID" value="Zm00001eb278720_P001"/>
    <property type="gene ID" value="Zm00001eb278720"/>
</dbReference>
<accession>A0A804PWM2</accession>
<reference evidence="2" key="2">
    <citation type="submission" date="2019-07" db="EMBL/GenBank/DDBJ databases">
        <authorList>
            <person name="Seetharam A."/>
            <person name="Woodhouse M."/>
            <person name="Cannon E."/>
        </authorList>
    </citation>
    <scope>NUCLEOTIDE SEQUENCE [LARGE SCALE GENOMIC DNA]</scope>
    <source>
        <strain evidence="2">cv. B73</strain>
    </source>
</reference>
<feature type="region of interest" description="Disordered" evidence="1">
    <location>
        <begin position="1"/>
        <end position="34"/>
    </location>
</feature>
<dbReference type="AlphaFoldDB" id="A0A804PWM2"/>
<evidence type="ECO:0000313" key="3">
    <source>
        <dbReference type="Proteomes" id="UP000007305"/>
    </source>
</evidence>
<name>A0A804PWM2_MAIZE</name>
<evidence type="ECO:0000313" key="2">
    <source>
        <dbReference type="EnsemblPlants" id="Zm00001eb278720_P001"/>
    </source>
</evidence>
<dbReference type="Gramene" id="Zm00001eb278720_T001">
    <property type="protein sequence ID" value="Zm00001eb278720_P001"/>
    <property type="gene ID" value="Zm00001eb278720"/>
</dbReference>
<keyword evidence="3" id="KW-1185">Reference proteome</keyword>
<reference evidence="2" key="3">
    <citation type="submission" date="2021-05" db="UniProtKB">
        <authorList>
            <consortium name="EnsemblPlants"/>
        </authorList>
    </citation>
    <scope>IDENTIFICATION</scope>
    <source>
        <strain evidence="2">cv. B73</strain>
    </source>
</reference>
<reference evidence="3" key="1">
    <citation type="journal article" date="2009" name="Science">
        <title>The B73 maize genome: complexity, diversity, and dynamics.</title>
        <authorList>
            <person name="Schnable P.S."/>
            <person name="Ware D."/>
            <person name="Fulton R.S."/>
            <person name="Stein J.C."/>
            <person name="Wei F."/>
            <person name="Pasternak S."/>
            <person name="Liang C."/>
            <person name="Zhang J."/>
            <person name="Fulton L."/>
            <person name="Graves T.A."/>
            <person name="Minx P."/>
            <person name="Reily A.D."/>
            <person name="Courtney L."/>
            <person name="Kruchowski S.S."/>
            <person name="Tomlinson C."/>
            <person name="Strong C."/>
            <person name="Delehaunty K."/>
            <person name="Fronick C."/>
            <person name="Courtney B."/>
            <person name="Rock S.M."/>
            <person name="Belter E."/>
            <person name="Du F."/>
            <person name="Kim K."/>
            <person name="Abbott R.M."/>
            <person name="Cotton M."/>
            <person name="Levy A."/>
            <person name="Marchetto P."/>
            <person name="Ochoa K."/>
            <person name="Jackson S.M."/>
            <person name="Gillam B."/>
            <person name="Chen W."/>
            <person name="Yan L."/>
            <person name="Higginbotham J."/>
            <person name="Cardenas M."/>
            <person name="Waligorski J."/>
            <person name="Applebaum E."/>
            <person name="Phelps L."/>
            <person name="Falcone J."/>
            <person name="Kanchi K."/>
            <person name="Thane T."/>
            <person name="Scimone A."/>
            <person name="Thane N."/>
            <person name="Henke J."/>
            <person name="Wang T."/>
            <person name="Ruppert J."/>
            <person name="Shah N."/>
            <person name="Rotter K."/>
            <person name="Hodges J."/>
            <person name="Ingenthron E."/>
            <person name="Cordes M."/>
            <person name="Kohlberg S."/>
            <person name="Sgro J."/>
            <person name="Delgado B."/>
            <person name="Mead K."/>
            <person name="Chinwalla A."/>
            <person name="Leonard S."/>
            <person name="Crouse K."/>
            <person name="Collura K."/>
            <person name="Kudrna D."/>
            <person name="Currie J."/>
            <person name="He R."/>
            <person name="Angelova A."/>
            <person name="Rajasekar S."/>
            <person name="Mueller T."/>
            <person name="Lomeli R."/>
            <person name="Scara G."/>
            <person name="Ko A."/>
            <person name="Delaney K."/>
            <person name="Wissotski M."/>
            <person name="Lopez G."/>
            <person name="Campos D."/>
            <person name="Braidotti M."/>
            <person name="Ashley E."/>
            <person name="Golser W."/>
            <person name="Kim H."/>
            <person name="Lee S."/>
            <person name="Lin J."/>
            <person name="Dujmic Z."/>
            <person name="Kim W."/>
            <person name="Talag J."/>
            <person name="Zuccolo A."/>
            <person name="Fan C."/>
            <person name="Sebastian A."/>
            <person name="Kramer M."/>
            <person name="Spiegel L."/>
            <person name="Nascimento L."/>
            <person name="Zutavern T."/>
            <person name="Miller B."/>
            <person name="Ambroise C."/>
            <person name="Muller S."/>
            <person name="Spooner W."/>
            <person name="Narechania A."/>
            <person name="Ren L."/>
            <person name="Wei S."/>
            <person name="Kumari S."/>
            <person name="Faga B."/>
            <person name="Levy M.J."/>
            <person name="McMahan L."/>
            <person name="Van Buren P."/>
            <person name="Vaughn M.W."/>
            <person name="Ying K."/>
            <person name="Yeh C.-T."/>
            <person name="Emrich S.J."/>
            <person name="Jia Y."/>
            <person name="Kalyanaraman A."/>
            <person name="Hsia A.-P."/>
            <person name="Barbazuk W.B."/>
            <person name="Baucom R.S."/>
            <person name="Brutnell T.P."/>
            <person name="Carpita N.C."/>
            <person name="Chaparro C."/>
            <person name="Chia J.-M."/>
            <person name="Deragon J.-M."/>
            <person name="Estill J.C."/>
            <person name="Fu Y."/>
            <person name="Jeddeloh J.A."/>
            <person name="Han Y."/>
            <person name="Lee H."/>
            <person name="Li P."/>
            <person name="Lisch D.R."/>
            <person name="Liu S."/>
            <person name="Liu Z."/>
            <person name="Nagel D.H."/>
            <person name="McCann M.C."/>
            <person name="SanMiguel P."/>
            <person name="Myers A.M."/>
            <person name="Nettleton D."/>
            <person name="Nguyen J."/>
            <person name="Penning B.W."/>
            <person name="Ponnala L."/>
            <person name="Schneider K.L."/>
            <person name="Schwartz D.C."/>
            <person name="Sharma A."/>
            <person name="Soderlund C."/>
            <person name="Springer N.M."/>
            <person name="Sun Q."/>
            <person name="Wang H."/>
            <person name="Waterman M."/>
            <person name="Westerman R."/>
            <person name="Wolfgruber T.K."/>
            <person name="Yang L."/>
            <person name="Yu Y."/>
            <person name="Zhang L."/>
            <person name="Zhou S."/>
            <person name="Zhu Q."/>
            <person name="Bennetzen J.L."/>
            <person name="Dawe R.K."/>
            <person name="Jiang J."/>
            <person name="Jiang N."/>
            <person name="Presting G.G."/>
            <person name="Wessler S.R."/>
            <person name="Aluru S."/>
            <person name="Martienssen R.A."/>
            <person name="Clifton S.W."/>
            <person name="McCombie W.R."/>
            <person name="Wing R.A."/>
            <person name="Wilson R.K."/>
        </authorList>
    </citation>
    <scope>NUCLEOTIDE SEQUENCE [LARGE SCALE GENOMIC DNA]</scope>
    <source>
        <strain evidence="3">cv. B73</strain>
    </source>
</reference>
<dbReference type="InParanoid" id="A0A804PWM2"/>
<protein>
    <submittedName>
        <fullName evidence="2">Uncharacterized protein</fullName>
    </submittedName>
</protein>
<dbReference type="Proteomes" id="UP000007305">
    <property type="component" value="Chromosome 6"/>
</dbReference>